<comment type="caution">
    <text evidence="2">The sequence shown here is derived from an EMBL/GenBank/DDBJ whole genome shotgun (WGS) entry which is preliminary data.</text>
</comment>
<evidence type="ECO:0000259" key="1">
    <source>
        <dbReference type="Pfam" id="PF24964"/>
    </source>
</evidence>
<dbReference type="AlphaFoldDB" id="A0AAN7IM46"/>
<accession>A0AAN7IM46</accession>
<dbReference type="Pfam" id="PF24964">
    <property type="entry name" value="DUF7769"/>
    <property type="match status" value="1"/>
</dbReference>
<dbReference type="Proteomes" id="UP001324115">
    <property type="component" value="Unassembled WGS sequence"/>
</dbReference>
<sequence length="363" mass="41819">MSDLIETNLVQLKSKKIFTNAERQAIFETLLKQSNNGKLKKGCISDLATRLSVNPKTIRRIWQRGKASQDENSVANVSQKYPKHVGRKKVQIDFNKILEIPFRRRTNIRSLATALNVAKSTLHRRIKEGAIRPHSNALKPYLTMENKKARLRFCLSMLEPSSFNSNPTFKGMFNYVHIDEKWFYMSKDSEKYYLLPQEQEPLRTCKSKRFITKVMVLAAVARPRFDSSRNQQFDGKIGIFPFTCKEPAKRSSKNRVAGTLETKPILSVTKDVMRSCLIQKVLPAIRAKWPRDTEDIVFIQQDNARPHIDPNDTEFLEAASSDGFNIHLSYQPPNSPDMNVLDLGFLEPFNHYSSKKHFQLLLS</sequence>
<dbReference type="PANTHER" id="PTHR47169:SF2">
    <property type="entry name" value="OS01G0541250 PROTEIN"/>
    <property type="match status" value="1"/>
</dbReference>
<feature type="domain" description="DUF7769" evidence="1">
    <location>
        <begin position="19"/>
        <end position="70"/>
    </location>
</feature>
<evidence type="ECO:0000313" key="2">
    <source>
        <dbReference type="EMBL" id="KAK4578588.1"/>
    </source>
</evidence>
<dbReference type="InterPro" id="IPR036397">
    <property type="entry name" value="RNaseH_sf"/>
</dbReference>
<name>A0AAN7IM46_QUERU</name>
<dbReference type="GO" id="GO:0003676">
    <property type="term" value="F:nucleic acid binding"/>
    <property type="evidence" value="ECO:0007669"/>
    <property type="project" value="InterPro"/>
</dbReference>
<gene>
    <name evidence="2" type="ORF">RGQ29_028616</name>
</gene>
<proteinExistence type="predicted"/>
<organism evidence="2 3">
    <name type="scientific">Quercus rubra</name>
    <name type="common">Northern red oak</name>
    <name type="synonym">Quercus borealis</name>
    <dbReference type="NCBI Taxonomy" id="3512"/>
    <lineage>
        <taxon>Eukaryota</taxon>
        <taxon>Viridiplantae</taxon>
        <taxon>Streptophyta</taxon>
        <taxon>Embryophyta</taxon>
        <taxon>Tracheophyta</taxon>
        <taxon>Spermatophyta</taxon>
        <taxon>Magnoliopsida</taxon>
        <taxon>eudicotyledons</taxon>
        <taxon>Gunneridae</taxon>
        <taxon>Pentapetalae</taxon>
        <taxon>rosids</taxon>
        <taxon>fabids</taxon>
        <taxon>Fagales</taxon>
        <taxon>Fagaceae</taxon>
        <taxon>Quercus</taxon>
    </lineage>
</organism>
<evidence type="ECO:0000313" key="3">
    <source>
        <dbReference type="Proteomes" id="UP001324115"/>
    </source>
</evidence>
<dbReference type="Gene3D" id="3.30.420.10">
    <property type="entry name" value="Ribonuclease H-like superfamily/Ribonuclease H"/>
    <property type="match status" value="1"/>
</dbReference>
<dbReference type="EMBL" id="JAXUIC010000008">
    <property type="protein sequence ID" value="KAK4578588.1"/>
    <property type="molecule type" value="Genomic_DNA"/>
</dbReference>
<reference evidence="2 3" key="1">
    <citation type="journal article" date="2023" name="G3 (Bethesda)">
        <title>A haplotype-resolved chromosome-scale genome for Quercus rubra L. provides insights into the genetics of adaptive traits for red oak species.</title>
        <authorList>
            <person name="Kapoor B."/>
            <person name="Jenkins J."/>
            <person name="Schmutz J."/>
            <person name="Zhebentyayeva T."/>
            <person name="Kuelheim C."/>
            <person name="Coggeshall M."/>
            <person name="Heim C."/>
            <person name="Lasky J.R."/>
            <person name="Leites L."/>
            <person name="Islam-Faridi N."/>
            <person name="Romero-Severson J."/>
            <person name="DeLeo V.L."/>
            <person name="Lucas S.M."/>
            <person name="Lazic D."/>
            <person name="Gailing O."/>
            <person name="Carlson J."/>
            <person name="Staton M."/>
        </authorList>
    </citation>
    <scope>NUCLEOTIDE SEQUENCE [LARGE SCALE GENOMIC DNA]</scope>
    <source>
        <strain evidence="2">Pseudo-F2</strain>
    </source>
</reference>
<protein>
    <recommendedName>
        <fullName evidence="1">DUF7769 domain-containing protein</fullName>
    </recommendedName>
</protein>
<keyword evidence="3" id="KW-1185">Reference proteome</keyword>
<dbReference type="InterPro" id="IPR056671">
    <property type="entry name" value="DUF7769"/>
</dbReference>
<dbReference type="PANTHER" id="PTHR47169">
    <property type="entry name" value="OS01G0541250 PROTEIN"/>
    <property type="match status" value="1"/>
</dbReference>